<accession>A0AA35R5A5</accession>
<protein>
    <recommendedName>
        <fullName evidence="4">Secreted protein</fullName>
    </recommendedName>
</protein>
<feature type="chain" id="PRO_5041434988" description="Secreted protein" evidence="1">
    <location>
        <begin position="24"/>
        <end position="68"/>
    </location>
</feature>
<organism evidence="2 3">
    <name type="scientific">Geodia barretti</name>
    <name type="common">Barrett's horny sponge</name>
    <dbReference type="NCBI Taxonomy" id="519541"/>
    <lineage>
        <taxon>Eukaryota</taxon>
        <taxon>Metazoa</taxon>
        <taxon>Porifera</taxon>
        <taxon>Demospongiae</taxon>
        <taxon>Heteroscleromorpha</taxon>
        <taxon>Tetractinellida</taxon>
        <taxon>Astrophorina</taxon>
        <taxon>Geodiidae</taxon>
        <taxon>Geodia</taxon>
    </lineage>
</organism>
<evidence type="ECO:0000256" key="1">
    <source>
        <dbReference type="SAM" id="SignalP"/>
    </source>
</evidence>
<sequence length="68" mass="7374">MMLNRNAILVIVGAAVLGECAVSDVPVGSRSLDWELQSILEPRTGTRVNEAMGLIVCSPRTSRHEPQQ</sequence>
<gene>
    <name evidence="2" type="ORF">GBAR_LOCUS3800</name>
</gene>
<keyword evidence="1" id="KW-0732">Signal</keyword>
<dbReference type="AlphaFoldDB" id="A0AA35R5A5"/>
<dbReference type="Proteomes" id="UP001174909">
    <property type="component" value="Unassembled WGS sequence"/>
</dbReference>
<evidence type="ECO:0008006" key="4">
    <source>
        <dbReference type="Google" id="ProtNLM"/>
    </source>
</evidence>
<keyword evidence="3" id="KW-1185">Reference proteome</keyword>
<dbReference type="EMBL" id="CASHTH010000547">
    <property type="protein sequence ID" value="CAI8003932.1"/>
    <property type="molecule type" value="Genomic_DNA"/>
</dbReference>
<reference evidence="2" key="1">
    <citation type="submission" date="2023-03" db="EMBL/GenBank/DDBJ databases">
        <authorList>
            <person name="Steffen K."/>
            <person name="Cardenas P."/>
        </authorList>
    </citation>
    <scope>NUCLEOTIDE SEQUENCE</scope>
</reference>
<proteinExistence type="predicted"/>
<comment type="caution">
    <text evidence="2">The sequence shown here is derived from an EMBL/GenBank/DDBJ whole genome shotgun (WGS) entry which is preliminary data.</text>
</comment>
<evidence type="ECO:0000313" key="2">
    <source>
        <dbReference type="EMBL" id="CAI8003932.1"/>
    </source>
</evidence>
<evidence type="ECO:0000313" key="3">
    <source>
        <dbReference type="Proteomes" id="UP001174909"/>
    </source>
</evidence>
<name>A0AA35R5A5_GEOBA</name>
<feature type="signal peptide" evidence="1">
    <location>
        <begin position="1"/>
        <end position="23"/>
    </location>
</feature>